<dbReference type="KEGG" id="kol:Kole_1856"/>
<evidence type="ECO:0000313" key="2">
    <source>
        <dbReference type="Proteomes" id="UP000002382"/>
    </source>
</evidence>
<reference evidence="1 2" key="1">
    <citation type="submission" date="2009-06" db="EMBL/GenBank/DDBJ databases">
        <title>Complete sequence of Thermotogales bacterium TBF 19.5.1.</title>
        <authorList>
            <consortium name="US DOE Joint Genome Institute"/>
            <person name="Lucas S."/>
            <person name="Copeland A."/>
            <person name="Lapidus A."/>
            <person name="Glavina del Rio T."/>
            <person name="Tice H."/>
            <person name="Bruce D."/>
            <person name="Goodwin L."/>
            <person name="Pitluck S."/>
            <person name="Chertkov O."/>
            <person name="Brettin T."/>
            <person name="Detter J.C."/>
            <person name="Han C."/>
            <person name="Schmutz J."/>
            <person name="Larimer F."/>
            <person name="Land M."/>
            <person name="Hauser L."/>
            <person name="Kyrpides N."/>
            <person name="Ovchinnikova G."/>
            <person name="Noll K."/>
        </authorList>
    </citation>
    <scope>NUCLEOTIDE SEQUENCE [LARGE SCALE GENOMIC DNA]</scope>
    <source>
        <strain evidence="2">ATCC BAA-1733 / DSM 21960 / TBF 19.5.1</strain>
    </source>
</reference>
<sequence length="167" mass="18653">MRYLVIILILSFSTLLTASPVLGFEAGHFNSIPNTLDLNLYYDGITIKYFSPTSLKLSSGAGLTFALIESRSSQEFLENPINLFLKFLYITAYESSPEKIFSIRFCFATGFSVIGFKQMGTFLSLTPGLAFNLNNLSFAFNFGIETQILDGNTLSLWSVSMETMYSF</sequence>
<accession>C5CGF7</accession>
<gene>
    <name evidence="1" type="ordered locus">Kole_1856</name>
</gene>
<dbReference type="EMBL" id="CP001634">
    <property type="protein sequence ID" value="ACR80538.1"/>
    <property type="molecule type" value="Genomic_DNA"/>
</dbReference>
<proteinExistence type="predicted"/>
<protein>
    <submittedName>
        <fullName evidence="1">Uncharacterized protein</fullName>
    </submittedName>
</protein>
<reference evidence="1 2" key="2">
    <citation type="journal article" date="2011" name="J. Bacteriol.">
        <title>Genome Sequence of Kosmotoga olearia Strain TBF 19.5.1, a Thermophilic Bacterium with a Wide Growth Temperature Range, Isolated from the Troll B Oil Platform in the North Sea.</title>
        <authorList>
            <person name="Swithers K.S."/>
            <person name="Dipippo J.L."/>
            <person name="Bruce D.C."/>
            <person name="Detter C."/>
            <person name="Tapia R."/>
            <person name="Han S."/>
            <person name="Goodwin L.A."/>
            <person name="Han J."/>
            <person name="Woyke T."/>
            <person name="Pitluck S."/>
            <person name="Pennacchio L."/>
            <person name="Nolan M."/>
            <person name="Mikhailova N."/>
            <person name="Land M.L."/>
            <person name="Nesbo C.L."/>
            <person name="Gogarten J.P."/>
            <person name="Noll K.M."/>
        </authorList>
    </citation>
    <scope>NUCLEOTIDE SEQUENCE [LARGE SCALE GENOMIC DNA]</scope>
    <source>
        <strain evidence="2">ATCC BAA-1733 / DSM 21960 / TBF 19.5.1</strain>
    </source>
</reference>
<evidence type="ECO:0000313" key="1">
    <source>
        <dbReference type="EMBL" id="ACR80538.1"/>
    </source>
</evidence>
<organism evidence="1 2">
    <name type="scientific">Kosmotoga olearia (strain ATCC BAA-1733 / DSM 21960 / TBF 19.5.1)</name>
    <dbReference type="NCBI Taxonomy" id="521045"/>
    <lineage>
        <taxon>Bacteria</taxon>
        <taxon>Thermotogati</taxon>
        <taxon>Thermotogota</taxon>
        <taxon>Thermotogae</taxon>
        <taxon>Kosmotogales</taxon>
        <taxon>Kosmotogaceae</taxon>
        <taxon>Kosmotoga</taxon>
    </lineage>
</organism>
<dbReference type="HOGENOM" id="CLU_1592436_0_0_0"/>
<dbReference type="RefSeq" id="WP_015869181.1">
    <property type="nucleotide sequence ID" value="NC_012785.1"/>
</dbReference>
<keyword evidence="2" id="KW-1185">Reference proteome</keyword>
<name>C5CGF7_KOSOT</name>
<dbReference type="Proteomes" id="UP000002382">
    <property type="component" value="Chromosome"/>
</dbReference>
<dbReference type="STRING" id="521045.Kole_1856"/>
<dbReference type="AlphaFoldDB" id="C5CGF7"/>